<gene>
    <name evidence="2" type="ORF">LTLLF_148065</name>
</gene>
<organism evidence="2 3">
    <name type="scientific">Microtus ochrogaster</name>
    <name type="common">Prairie vole</name>
    <dbReference type="NCBI Taxonomy" id="79684"/>
    <lineage>
        <taxon>Eukaryota</taxon>
        <taxon>Metazoa</taxon>
        <taxon>Chordata</taxon>
        <taxon>Craniata</taxon>
        <taxon>Vertebrata</taxon>
        <taxon>Euteleostomi</taxon>
        <taxon>Mammalia</taxon>
        <taxon>Eutheria</taxon>
        <taxon>Euarchontoglires</taxon>
        <taxon>Glires</taxon>
        <taxon>Rodentia</taxon>
        <taxon>Myomorpha</taxon>
        <taxon>Muroidea</taxon>
        <taxon>Cricetidae</taxon>
        <taxon>Arvicolinae</taxon>
        <taxon>Microtus</taxon>
    </lineage>
</organism>
<dbReference type="Proteomes" id="UP000710432">
    <property type="component" value="Unassembled WGS sequence"/>
</dbReference>
<dbReference type="EMBL" id="JAATJU010022200">
    <property type="protein sequence ID" value="KAH0511410.1"/>
    <property type="molecule type" value="Genomic_DNA"/>
</dbReference>
<feature type="compositionally biased region" description="Acidic residues" evidence="1">
    <location>
        <begin position="108"/>
        <end position="120"/>
    </location>
</feature>
<dbReference type="AlphaFoldDB" id="A0A8J6GHM7"/>
<name>A0A8J6GHM7_MICOH</name>
<evidence type="ECO:0000256" key="1">
    <source>
        <dbReference type="SAM" id="MobiDB-lite"/>
    </source>
</evidence>
<comment type="caution">
    <text evidence="2">The sequence shown here is derived from an EMBL/GenBank/DDBJ whole genome shotgun (WGS) entry which is preliminary data.</text>
</comment>
<proteinExistence type="predicted"/>
<evidence type="ECO:0000313" key="2">
    <source>
        <dbReference type="EMBL" id="KAH0511410.1"/>
    </source>
</evidence>
<feature type="region of interest" description="Disordered" evidence="1">
    <location>
        <begin position="106"/>
        <end position="135"/>
    </location>
</feature>
<reference evidence="2" key="1">
    <citation type="submission" date="2020-03" db="EMBL/GenBank/DDBJ databases">
        <title>Studies in the Genomics of Life Span.</title>
        <authorList>
            <person name="Glass D."/>
        </authorList>
    </citation>
    <scope>NUCLEOTIDE SEQUENCE</scope>
    <source>
        <strain evidence="2">LTLLF</strain>
        <tissue evidence="2">Muscle</tissue>
    </source>
</reference>
<accession>A0A8J6GHM7</accession>
<sequence>MSAWPVLEKSAGFLTVCLYPQSASSLSAVGGFLPACAYPASNQHGVYSAPAAGYLSPGPPWPPTQGPPLAPHGAGVAVHGGELAAAMTFKHPSREVSSIFKQVYGLKEEEEDEEKEEEEEEIRHKLQSTVFNPQC</sequence>
<evidence type="ECO:0000313" key="3">
    <source>
        <dbReference type="Proteomes" id="UP000710432"/>
    </source>
</evidence>
<protein>
    <submittedName>
        <fullName evidence="2">Paired box protein Pax-1</fullName>
    </submittedName>
</protein>